<keyword evidence="2" id="KW-1185">Reference proteome</keyword>
<dbReference type="EMBL" id="AEWV01000036">
    <property type="protein sequence ID" value="EGC16762.1"/>
    <property type="molecule type" value="Genomic_DNA"/>
</dbReference>
<reference evidence="1 2" key="1">
    <citation type="submission" date="2011-01" db="EMBL/GenBank/DDBJ databases">
        <authorList>
            <person name="Muzny D."/>
            <person name="Qin X."/>
            <person name="Deng J."/>
            <person name="Jiang H."/>
            <person name="Liu Y."/>
            <person name="Qu J."/>
            <person name="Song X.-Z."/>
            <person name="Zhang L."/>
            <person name="Thornton R."/>
            <person name="Coyle M."/>
            <person name="Francisco L."/>
            <person name="Jackson L."/>
            <person name="Javaid M."/>
            <person name="Korchina V."/>
            <person name="Kovar C."/>
            <person name="Mata R."/>
            <person name="Mathew T."/>
            <person name="Ngo R."/>
            <person name="Nguyen L."/>
            <person name="Nguyen N."/>
            <person name="Okwuonu G."/>
            <person name="Ongeri F."/>
            <person name="Pham C."/>
            <person name="Simmons D."/>
            <person name="Wilczek-Boney K."/>
            <person name="Hale W."/>
            <person name="Jakkamsetti A."/>
            <person name="Pham P."/>
            <person name="Ruth R."/>
            <person name="San Lucas F."/>
            <person name="Warren J."/>
            <person name="Zhang J."/>
            <person name="Zhao Z."/>
            <person name="Zhou C."/>
            <person name="Zhu D."/>
            <person name="Lee S."/>
            <person name="Bess C."/>
            <person name="Blankenburg K."/>
            <person name="Forbes L."/>
            <person name="Fu Q."/>
            <person name="Gubbala S."/>
            <person name="Hirani K."/>
            <person name="Jayaseelan J.C."/>
            <person name="Lara F."/>
            <person name="Munidasa M."/>
            <person name="Palculict T."/>
            <person name="Patil S."/>
            <person name="Pu L.-L."/>
            <person name="Saada N."/>
            <person name="Tang L."/>
            <person name="Weissenberger G."/>
            <person name="Zhu Y."/>
            <person name="Hemphill L."/>
            <person name="Shang Y."/>
            <person name="Youmans B."/>
            <person name="Ayvaz T."/>
            <person name="Ross M."/>
            <person name="Santibanez J."/>
            <person name="Aqrawi P."/>
            <person name="Gross S."/>
            <person name="Joshi V."/>
            <person name="Fowler G."/>
            <person name="Nazareth L."/>
            <person name="Reid J."/>
            <person name="Worley K."/>
            <person name="Petrosino J."/>
            <person name="Highlander S."/>
            <person name="Gibbs R."/>
        </authorList>
    </citation>
    <scope>NUCLEOTIDE SEQUENCE [LARGE SCALE GENOMIC DNA]</scope>
    <source>
        <strain evidence="1 2">ATCC 33394</strain>
    </source>
</reference>
<dbReference type="HOGENOM" id="CLU_2872919_0_0_4"/>
<accession>F0F164</accession>
<comment type="caution">
    <text evidence="1">The sequence shown here is derived from an EMBL/GenBank/DDBJ whole genome shotgun (WGS) entry which is preliminary data.</text>
</comment>
<organism evidence="1 2">
    <name type="scientific">Kingella denitrificans ATCC 33394</name>
    <dbReference type="NCBI Taxonomy" id="888741"/>
    <lineage>
        <taxon>Bacteria</taxon>
        <taxon>Pseudomonadati</taxon>
        <taxon>Pseudomonadota</taxon>
        <taxon>Betaproteobacteria</taxon>
        <taxon>Neisseriales</taxon>
        <taxon>Neisseriaceae</taxon>
        <taxon>Kingella</taxon>
    </lineage>
</organism>
<evidence type="ECO:0000313" key="1">
    <source>
        <dbReference type="EMBL" id="EGC16762.1"/>
    </source>
</evidence>
<protein>
    <submittedName>
        <fullName evidence="1">Uncharacterized protein</fullName>
    </submittedName>
</protein>
<proteinExistence type="predicted"/>
<dbReference type="AlphaFoldDB" id="F0F164"/>
<sequence length="65" mass="7742">MFDQSHSLKSSLYNKNHDIRTDKSEMQVFKHHEFNVQAAFLYIKSMWAFIIRQKTSVHPSKCPKT</sequence>
<dbReference type="Proteomes" id="UP000004088">
    <property type="component" value="Unassembled WGS sequence"/>
</dbReference>
<gene>
    <name evidence="1" type="ORF">HMPREF9098_1849</name>
</gene>
<evidence type="ECO:0000313" key="2">
    <source>
        <dbReference type="Proteomes" id="UP000004088"/>
    </source>
</evidence>
<feature type="non-terminal residue" evidence="1">
    <location>
        <position position="65"/>
    </location>
</feature>
<name>F0F164_9NEIS</name>